<evidence type="ECO:0000256" key="1">
    <source>
        <dbReference type="PROSITE-ProRule" id="PRU00285"/>
    </source>
</evidence>
<dbReference type="InterPro" id="IPR002068">
    <property type="entry name" value="A-crystallin/Hsp20_dom"/>
</dbReference>
<dbReference type="OrthoDB" id="9792695at2"/>
<proteinExistence type="inferred from homology"/>
<dbReference type="RefSeq" id="WP_014450168.1">
    <property type="nucleotide sequence ID" value="NC_017094.1"/>
</dbReference>
<protein>
    <submittedName>
        <fullName evidence="4">Putative heat shock protein Hsp20</fullName>
    </submittedName>
</protein>
<dbReference type="Gene3D" id="2.60.40.790">
    <property type="match status" value="1"/>
</dbReference>
<dbReference type="KEGG" id="lfc:LFE_2009"/>
<feature type="domain" description="SHSP" evidence="3">
    <location>
        <begin position="44"/>
        <end position="157"/>
    </location>
</feature>
<evidence type="ECO:0000259" key="3">
    <source>
        <dbReference type="PROSITE" id="PS01031"/>
    </source>
</evidence>
<dbReference type="PROSITE" id="PS01031">
    <property type="entry name" value="SHSP"/>
    <property type="match status" value="1"/>
</dbReference>
<accession>I0IQY5</accession>
<organism evidence="4 5">
    <name type="scientific">Leptospirillum ferrooxidans (strain C2-3)</name>
    <dbReference type="NCBI Taxonomy" id="1162668"/>
    <lineage>
        <taxon>Bacteria</taxon>
        <taxon>Pseudomonadati</taxon>
        <taxon>Nitrospirota</taxon>
        <taxon>Nitrospiria</taxon>
        <taxon>Nitrospirales</taxon>
        <taxon>Nitrospiraceae</taxon>
        <taxon>Leptospirillum</taxon>
    </lineage>
</organism>
<dbReference type="HOGENOM" id="CLU_046737_9_0_0"/>
<evidence type="ECO:0000256" key="2">
    <source>
        <dbReference type="RuleBase" id="RU003616"/>
    </source>
</evidence>
<dbReference type="PATRIC" id="fig|1162668.3.peg.2381"/>
<dbReference type="InterPro" id="IPR008978">
    <property type="entry name" value="HSP20-like_chaperone"/>
</dbReference>
<keyword evidence="5" id="KW-1185">Reference proteome</keyword>
<reference evidence="5" key="2">
    <citation type="submission" date="2012-03" db="EMBL/GenBank/DDBJ databases">
        <title>The complete genome sequence of the pioneer microbe on fresh volcanic deposit, Leptospirillum ferrooxidans strain C2-3.</title>
        <authorList>
            <person name="Fujimura R."/>
            <person name="Sato Y."/>
            <person name="Nishizawa T."/>
            <person name="Nanba K."/>
            <person name="Oshima K."/>
            <person name="Hattori M."/>
            <person name="Kamijo T."/>
            <person name="Ohta H."/>
        </authorList>
    </citation>
    <scope>NUCLEOTIDE SEQUENCE [LARGE SCALE GENOMIC DNA]</scope>
    <source>
        <strain evidence="5">C2-3</strain>
    </source>
</reference>
<dbReference type="InterPro" id="IPR031107">
    <property type="entry name" value="Small_HSP"/>
</dbReference>
<dbReference type="PANTHER" id="PTHR11527">
    <property type="entry name" value="HEAT-SHOCK PROTEIN 20 FAMILY MEMBER"/>
    <property type="match status" value="1"/>
</dbReference>
<name>I0IQY5_LEPFC</name>
<evidence type="ECO:0000313" key="4">
    <source>
        <dbReference type="EMBL" id="BAM07684.1"/>
    </source>
</evidence>
<gene>
    <name evidence="4" type="ordered locus">LFE_2009</name>
</gene>
<dbReference type="SUPFAM" id="SSF49764">
    <property type="entry name" value="HSP20-like chaperones"/>
    <property type="match status" value="1"/>
</dbReference>
<reference evidence="4 5" key="1">
    <citation type="journal article" date="2012" name="J. Bacteriol.">
        <title>Complete Genome Sequence of Leptospirillum ferrooxidans Strain C2-3, Isolated from a Fresh Volcanic Ash Deposit on the Island of Miyake, Japan.</title>
        <authorList>
            <person name="Fujimura R."/>
            <person name="Sato Y."/>
            <person name="Nishizawa T."/>
            <person name="Oshima K."/>
            <person name="Kim S.-W."/>
            <person name="Hattori M."/>
            <person name="Kamijo T."/>
            <person name="Ohta H."/>
        </authorList>
    </citation>
    <scope>NUCLEOTIDE SEQUENCE [LARGE SCALE GENOMIC DNA]</scope>
    <source>
        <strain evidence="4 5">C2-3</strain>
    </source>
</reference>
<dbReference type="Pfam" id="PF00011">
    <property type="entry name" value="HSP20"/>
    <property type="match status" value="1"/>
</dbReference>
<dbReference type="CDD" id="cd06464">
    <property type="entry name" value="ACD_sHsps-like"/>
    <property type="match status" value="1"/>
</dbReference>
<dbReference type="AlphaFoldDB" id="I0IQY5"/>
<keyword evidence="4" id="KW-0346">Stress response</keyword>
<dbReference type="eggNOG" id="COG0071">
    <property type="taxonomic scope" value="Bacteria"/>
</dbReference>
<comment type="similarity">
    <text evidence="1 2">Belongs to the small heat shock protein (HSP20) family.</text>
</comment>
<evidence type="ECO:0000313" key="5">
    <source>
        <dbReference type="Proteomes" id="UP000007382"/>
    </source>
</evidence>
<sequence>MNTLNGTLRWDPVRELEALGRRLTPVFGRPFERRENGELKKSEASMADWAPVVDIAEDDAAYHVIAELPDVKKEDVKVVIESGVLSITGERTRKTEEGDKKTYHRVERITGKFYRSFVMPDDADGASVSAQMRDGVLDIRIGKRAEAKPKIVEIQVG</sequence>
<dbReference type="STRING" id="1162668.LFE_2009"/>
<dbReference type="EMBL" id="AP012342">
    <property type="protein sequence ID" value="BAM07684.1"/>
    <property type="molecule type" value="Genomic_DNA"/>
</dbReference>
<dbReference type="Proteomes" id="UP000007382">
    <property type="component" value="Chromosome"/>
</dbReference>